<keyword evidence="7" id="KW-0472">Membrane</keyword>
<dbReference type="Pfam" id="PF00231">
    <property type="entry name" value="ATP-synt"/>
    <property type="match status" value="1"/>
</dbReference>
<evidence type="ECO:0000256" key="3">
    <source>
        <dbReference type="ARBA" id="ARBA00007681"/>
    </source>
</evidence>
<evidence type="ECO:0000256" key="4">
    <source>
        <dbReference type="ARBA" id="ARBA00022448"/>
    </source>
</evidence>
<evidence type="ECO:0000313" key="10">
    <source>
        <dbReference type="EMBL" id="MBK8889022.1"/>
    </source>
</evidence>
<reference evidence="10" key="1">
    <citation type="submission" date="2020-10" db="EMBL/GenBank/DDBJ databases">
        <title>Connecting structure to function with the recovery of over 1000 high-quality activated sludge metagenome-assembled genomes encoding full-length rRNA genes using long-read sequencing.</title>
        <authorList>
            <person name="Singleton C.M."/>
            <person name="Petriglieri F."/>
            <person name="Kristensen J.M."/>
            <person name="Kirkegaard R.H."/>
            <person name="Michaelsen T.Y."/>
            <person name="Andersen M.H."/>
            <person name="Karst S.M."/>
            <person name="Dueholm M.S."/>
            <person name="Nielsen P.H."/>
            <person name="Albertsen M."/>
        </authorList>
    </citation>
    <scope>NUCLEOTIDE SEQUENCE</scope>
    <source>
        <strain evidence="10">OdNE_18-Q3-R46-58_BAT3C.305</strain>
    </source>
</reference>
<evidence type="ECO:0000256" key="9">
    <source>
        <dbReference type="ARBA" id="ARBA00023310"/>
    </source>
</evidence>
<name>A0A9D7QJ35_9RHOO</name>
<dbReference type="GO" id="GO:0045259">
    <property type="term" value="C:proton-transporting ATP synthase complex"/>
    <property type="evidence" value="ECO:0007669"/>
    <property type="project" value="UniProtKB-KW"/>
</dbReference>
<evidence type="ECO:0000256" key="7">
    <source>
        <dbReference type="ARBA" id="ARBA00023136"/>
    </source>
</evidence>
<proteinExistence type="inferred from homology"/>
<gene>
    <name evidence="10" type="ORF">IPN75_00910</name>
</gene>
<evidence type="ECO:0000256" key="2">
    <source>
        <dbReference type="ARBA" id="ARBA00004170"/>
    </source>
</evidence>
<dbReference type="PRINTS" id="PR00126">
    <property type="entry name" value="ATPASEGAMMA"/>
</dbReference>
<evidence type="ECO:0000256" key="8">
    <source>
        <dbReference type="ARBA" id="ARBA00023196"/>
    </source>
</evidence>
<dbReference type="Proteomes" id="UP000808146">
    <property type="component" value="Unassembled WGS sequence"/>
</dbReference>
<keyword evidence="4" id="KW-0813">Transport</keyword>
<comment type="caution">
    <text evidence="10">The sequence shown here is derived from an EMBL/GenBank/DDBJ whole genome shotgun (WGS) entry which is preliminary data.</text>
</comment>
<dbReference type="AlphaFoldDB" id="A0A9D7QJ35"/>
<evidence type="ECO:0000256" key="5">
    <source>
        <dbReference type="ARBA" id="ARBA00022781"/>
    </source>
</evidence>
<comment type="subcellular location">
    <subcellularLocation>
        <location evidence="2">Membrane</location>
        <topology evidence="2">Peripheral membrane protein</topology>
    </subcellularLocation>
</comment>
<sequence>MSRRRELSRRLASLTDIAGIMSAMKGLALMEIRVLQDFLATQRRMVSSIEASASRFLAWNGELAMTPPESELCILVGSEQGFCGDFNEAILKRRESLGVANQATGNWLVIGHRLASRVDSAPPPAQLPGASVADEVPTVLLRLTRELSHFLTANEPRGTGVSVLYHCDAAGDIRLRRLLPLRDLPPPARRSYPPDFNLPAEEFLAGLIRHYLYAALNEVLYSSLMAENRQRHAHMDSALSKLDEDRARLRLVYNAQRQEDITEEIEVILLSAGMLEQEEAMPKRKTG</sequence>
<dbReference type="EMBL" id="JADKBR010000001">
    <property type="protein sequence ID" value="MBK8889022.1"/>
    <property type="molecule type" value="Genomic_DNA"/>
</dbReference>
<accession>A0A9D7QJ35</accession>
<evidence type="ECO:0000256" key="6">
    <source>
        <dbReference type="ARBA" id="ARBA00023065"/>
    </source>
</evidence>
<protein>
    <submittedName>
        <fullName evidence="10">F0F1 ATP synthase subunit gamma</fullName>
    </submittedName>
</protein>
<comment type="similarity">
    <text evidence="3">Belongs to the ATPase gamma chain family.</text>
</comment>
<evidence type="ECO:0000313" key="11">
    <source>
        <dbReference type="Proteomes" id="UP000808146"/>
    </source>
</evidence>
<dbReference type="SUPFAM" id="SSF52943">
    <property type="entry name" value="ATP synthase (F1-ATPase), gamma subunit"/>
    <property type="match status" value="1"/>
</dbReference>
<evidence type="ECO:0000256" key="1">
    <source>
        <dbReference type="ARBA" id="ARBA00003456"/>
    </source>
</evidence>
<organism evidence="10 11">
    <name type="scientific">Candidatus Dechloromonas phosphorivorans</name>
    <dbReference type="NCBI Taxonomy" id="2899244"/>
    <lineage>
        <taxon>Bacteria</taxon>
        <taxon>Pseudomonadati</taxon>
        <taxon>Pseudomonadota</taxon>
        <taxon>Betaproteobacteria</taxon>
        <taxon>Rhodocyclales</taxon>
        <taxon>Azonexaceae</taxon>
        <taxon>Dechloromonas</taxon>
    </lineage>
</organism>
<dbReference type="InterPro" id="IPR035968">
    <property type="entry name" value="ATP_synth_F1_ATPase_gsu"/>
</dbReference>
<keyword evidence="9" id="KW-0066">ATP synthesis</keyword>
<dbReference type="Gene3D" id="1.10.287.80">
    <property type="entry name" value="ATP synthase, gamma subunit, helix hairpin domain"/>
    <property type="match status" value="2"/>
</dbReference>
<keyword evidence="6" id="KW-0406">Ion transport</keyword>
<dbReference type="GO" id="GO:0046933">
    <property type="term" value="F:proton-transporting ATP synthase activity, rotational mechanism"/>
    <property type="evidence" value="ECO:0007669"/>
    <property type="project" value="InterPro"/>
</dbReference>
<dbReference type="InterPro" id="IPR000131">
    <property type="entry name" value="ATP_synth_F1_gsu"/>
</dbReference>
<comment type="function">
    <text evidence="1">Produces ATP from ADP in the presence of a proton gradient across the membrane. The gamma chain is believed to be important in regulating ATPase activity and the flow of protons through the CF(0) complex.</text>
</comment>
<keyword evidence="5" id="KW-0375">Hydrogen ion transport</keyword>
<keyword evidence="8" id="KW-0139">CF(1)</keyword>